<feature type="domain" description="CopC" evidence="6">
    <location>
        <begin position="23"/>
        <end position="115"/>
    </location>
</feature>
<dbReference type="EMBL" id="CP063356">
    <property type="protein sequence ID" value="QOY34803.1"/>
    <property type="molecule type" value="Genomic_DNA"/>
</dbReference>
<evidence type="ECO:0000256" key="3">
    <source>
        <dbReference type="ARBA" id="ARBA00022729"/>
    </source>
</evidence>
<evidence type="ECO:0000313" key="7">
    <source>
        <dbReference type="EMBL" id="QOY34803.1"/>
    </source>
</evidence>
<name>A0A7S7RAH1_9BACI</name>
<comment type="subcellular location">
    <subcellularLocation>
        <location evidence="1">Cell envelope</location>
    </subcellularLocation>
</comment>
<keyword evidence="2" id="KW-0479">Metal-binding</keyword>
<gene>
    <name evidence="7" type="ORF">AWH56_019065</name>
</gene>
<dbReference type="Gene3D" id="2.60.40.1220">
    <property type="match status" value="1"/>
</dbReference>
<sequence>MKRFFLVMFMFLIFIIGREVEAHSYLKSSFPEHGSVIEDHVEQLVLNFDGGIEQSSKVDIVASNHGEVEINQIVVEGPILYVTLSAPLITDDYEVKWVVIGDDGHPTSGNYHFSVIQPFVEEEKEEEVVEEIVEEEVIERDVTESEETIEDVSPQPEQSLNVLLIVAGLSLILAIGFLLYRKQGKK</sequence>
<dbReference type="Pfam" id="PF04234">
    <property type="entry name" value="CopC"/>
    <property type="match status" value="1"/>
</dbReference>
<keyword evidence="8" id="KW-1185">Reference proteome</keyword>
<accession>A0A7S7RAH1</accession>
<keyword evidence="3" id="KW-0732">Signal</keyword>
<organism evidence="7 8">
    <name type="scientific">Anaerobacillus isosaccharinicus</name>
    <dbReference type="NCBI Taxonomy" id="1532552"/>
    <lineage>
        <taxon>Bacteria</taxon>
        <taxon>Bacillati</taxon>
        <taxon>Bacillota</taxon>
        <taxon>Bacilli</taxon>
        <taxon>Bacillales</taxon>
        <taxon>Bacillaceae</taxon>
        <taxon>Anaerobacillus</taxon>
    </lineage>
</organism>
<dbReference type="SUPFAM" id="SSF81296">
    <property type="entry name" value="E set domains"/>
    <property type="match status" value="1"/>
</dbReference>
<reference evidence="7 8" key="1">
    <citation type="journal article" date="2017" name="Genome Announc.">
        <title>Draft Genome Sequences of Four Alkaliphilic Bacteria Belonging to the Anaerobacillus Genus.</title>
        <authorList>
            <person name="Bassil N.M."/>
            <person name="Lloyd J.R."/>
        </authorList>
    </citation>
    <scope>NUCLEOTIDE SEQUENCE [LARGE SCALE GENOMIC DNA]</scope>
    <source>
        <strain evidence="7 8">NB2006</strain>
    </source>
</reference>
<evidence type="ECO:0000256" key="5">
    <source>
        <dbReference type="SAM" id="Phobius"/>
    </source>
</evidence>
<evidence type="ECO:0000259" key="6">
    <source>
        <dbReference type="Pfam" id="PF04234"/>
    </source>
</evidence>
<dbReference type="GO" id="GO:0005507">
    <property type="term" value="F:copper ion binding"/>
    <property type="evidence" value="ECO:0007669"/>
    <property type="project" value="InterPro"/>
</dbReference>
<dbReference type="KEGG" id="aia:AWH56_019065"/>
<keyword evidence="5" id="KW-0472">Membrane</keyword>
<evidence type="ECO:0000256" key="2">
    <source>
        <dbReference type="ARBA" id="ARBA00022723"/>
    </source>
</evidence>
<dbReference type="InterPro" id="IPR014755">
    <property type="entry name" value="Cu-Rt/internalin_Ig-like"/>
</dbReference>
<dbReference type="RefSeq" id="WP_182080974.1">
    <property type="nucleotide sequence ID" value="NZ_CP063356.2"/>
</dbReference>
<protein>
    <submittedName>
        <fullName evidence="7">Copper resistance CopC family protein</fullName>
    </submittedName>
</protein>
<reference evidence="7 8" key="2">
    <citation type="journal article" date="2019" name="Int. J. Syst. Evol. Microbiol.">
        <title>Anaerobacillus isosaccharinicus sp. nov., an alkaliphilic bacterium which degrades isosaccharinic acid.</title>
        <authorList>
            <person name="Bassil N.M."/>
            <person name="Lloyd J.R."/>
        </authorList>
    </citation>
    <scope>NUCLEOTIDE SEQUENCE [LARGE SCALE GENOMIC DNA]</scope>
    <source>
        <strain evidence="7 8">NB2006</strain>
    </source>
</reference>
<feature type="transmembrane region" description="Helical" evidence="5">
    <location>
        <begin position="160"/>
        <end position="180"/>
    </location>
</feature>
<proteinExistence type="predicted"/>
<dbReference type="GO" id="GO:0005886">
    <property type="term" value="C:plasma membrane"/>
    <property type="evidence" value="ECO:0007669"/>
    <property type="project" value="TreeGrafter"/>
</dbReference>
<keyword evidence="5" id="KW-1133">Transmembrane helix</keyword>
<dbReference type="GO" id="GO:0030313">
    <property type="term" value="C:cell envelope"/>
    <property type="evidence" value="ECO:0007669"/>
    <property type="project" value="UniProtKB-SubCell"/>
</dbReference>
<dbReference type="PANTHER" id="PTHR34820:SF4">
    <property type="entry name" value="INNER MEMBRANE PROTEIN YEBZ"/>
    <property type="match status" value="1"/>
</dbReference>
<dbReference type="InterPro" id="IPR032694">
    <property type="entry name" value="CopC/D"/>
</dbReference>
<evidence type="ECO:0000256" key="4">
    <source>
        <dbReference type="ARBA" id="ARBA00023008"/>
    </source>
</evidence>
<dbReference type="PANTHER" id="PTHR34820">
    <property type="entry name" value="INNER MEMBRANE PROTEIN YEBZ"/>
    <property type="match status" value="1"/>
</dbReference>
<dbReference type="AlphaFoldDB" id="A0A7S7RAH1"/>
<dbReference type="GO" id="GO:0042597">
    <property type="term" value="C:periplasmic space"/>
    <property type="evidence" value="ECO:0007669"/>
    <property type="project" value="InterPro"/>
</dbReference>
<dbReference type="GO" id="GO:0006825">
    <property type="term" value="P:copper ion transport"/>
    <property type="evidence" value="ECO:0007669"/>
    <property type="project" value="InterPro"/>
</dbReference>
<dbReference type="InterPro" id="IPR007348">
    <property type="entry name" value="CopC_dom"/>
</dbReference>
<dbReference type="Proteomes" id="UP000180175">
    <property type="component" value="Chromosome"/>
</dbReference>
<dbReference type="GO" id="GO:0046688">
    <property type="term" value="P:response to copper ion"/>
    <property type="evidence" value="ECO:0007669"/>
    <property type="project" value="InterPro"/>
</dbReference>
<dbReference type="InterPro" id="IPR014756">
    <property type="entry name" value="Ig_E-set"/>
</dbReference>
<keyword evidence="5" id="KW-0812">Transmembrane</keyword>
<evidence type="ECO:0000313" key="8">
    <source>
        <dbReference type="Proteomes" id="UP000180175"/>
    </source>
</evidence>
<evidence type="ECO:0000256" key="1">
    <source>
        <dbReference type="ARBA" id="ARBA00004196"/>
    </source>
</evidence>
<keyword evidence="4" id="KW-0186">Copper</keyword>